<dbReference type="SUPFAM" id="SSF50621">
    <property type="entry name" value="Alanine racemase C-terminal domain-like"/>
    <property type="match status" value="1"/>
</dbReference>
<dbReference type="RefSeq" id="WP_061804520.1">
    <property type="nucleotide sequence ID" value="NZ_FOXX01000029.1"/>
</dbReference>
<dbReference type="PANTHER" id="PTHR30511">
    <property type="entry name" value="ALANINE RACEMASE"/>
    <property type="match status" value="1"/>
</dbReference>
<dbReference type="GeneID" id="93713639"/>
<evidence type="ECO:0000256" key="3">
    <source>
        <dbReference type="ARBA" id="ARBA00023235"/>
    </source>
</evidence>
<dbReference type="PRINTS" id="PR00992">
    <property type="entry name" value="ALARACEMASE"/>
</dbReference>
<organism evidence="5 6">
    <name type="scientific">Priestia endophytica DSM 13796</name>
    <dbReference type="NCBI Taxonomy" id="1121089"/>
    <lineage>
        <taxon>Bacteria</taxon>
        <taxon>Bacillati</taxon>
        <taxon>Bacillota</taxon>
        <taxon>Bacilli</taxon>
        <taxon>Bacillales</taxon>
        <taxon>Bacillaceae</taxon>
        <taxon>Priestia</taxon>
    </lineage>
</organism>
<evidence type="ECO:0000259" key="4">
    <source>
        <dbReference type="SMART" id="SM01005"/>
    </source>
</evidence>
<dbReference type="InterPro" id="IPR000821">
    <property type="entry name" value="Ala_racemase"/>
</dbReference>
<evidence type="ECO:0000313" key="5">
    <source>
        <dbReference type="EMBL" id="SFQ88834.1"/>
    </source>
</evidence>
<dbReference type="EMBL" id="FOXX01000029">
    <property type="protein sequence ID" value="SFQ88834.1"/>
    <property type="molecule type" value="Genomic_DNA"/>
</dbReference>
<proteinExistence type="predicted"/>
<evidence type="ECO:0000256" key="2">
    <source>
        <dbReference type="ARBA" id="ARBA00022898"/>
    </source>
</evidence>
<dbReference type="Pfam" id="PF00842">
    <property type="entry name" value="Ala_racemase_C"/>
    <property type="match status" value="1"/>
</dbReference>
<feature type="domain" description="Alanine racemase C-terminal" evidence="4">
    <location>
        <begin position="248"/>
        <end position="375"/>
    </location>
</feature>
<reference evidence="5 6" key="1">
    <citation type="submission" date="2016-10" db="EMBL/GenBank/DDBJ databases">
        <authorList>
            <person name="Varghese N."/>
            <person name="Submissions S."/>
        </authorList>
    </citation>
    <scope>NUCLEOTIDE SEQUENCE [LARGE SCALE GENOMIC DNA]</scope>
    <source>
        <strain evidence="5 6">DSM 13796</strain>
    </source>
</reference>
<keyword evidence="3" id="KW-0413">Isomerase</keyword>
<keyword evidence="6" id="KW-1185">Reference proteome</keyword>
<accession>A0A1I6C6R5</accession>
<dbReference type="Gene3D" id="3.20.20.10">
    <property type="entry name" value="Alanine racemase"/>
    <property type="match status" value="1"/>
</dbReference>
<sequence length="394" mass="43914">MKNYQMSRFCWLEINLDNLRDNFMHFRQMVGHDVKIMPAIKVNAYSHGIVACGKILEECGADYLGVGSIDEGILLRENGVKMPILIFASNLIQETANLYTEYRLIPTILSMEAAKAFSNVVSEPSDVFIKIDTGRGRLGVNAEVFADLYREVSQLPNLHVEGVYSHMGAVNWPDVGADYAMWQFSRFKSAMDSLGDDAEKIPFSQLANTPGSIALPEIRMSGVCPGRAMWGYSPLSRRETHPDLKAPLVSWKSRLVHVNEVLGGKFGENYASVKLDTPKRIGIMAGGIGDGISPKLADGYVLLHGRKCPVASTISLEHTILDLTDFPDAKVGDEIVILGPQGEEEITLDQRIKEWECTVPLIWANISPHLDRLYYRDGKLWSVAKGERFIRVEQ</sequence>
<name>A0A1I6C6R5_9BACI</name>
<dbReference type="PANTHER" id="PTHR30511:SF0">
    <property type="entry name" value="ALANINE RACEMASE, CATABOLIC-RELATED"/>
    <property type="match status" value="1"/>
</dbReference>
<comment type="cofactor">
    <cofactor evidence="1">
        <name>pyridoxal 5'-phosphate</name>
        <dbReference type="ChEBI" id="CHEBI:597326"/>
    </cofactor>
</comment>
<dbReference type="CDD" id="cd00430">
    <property type="entry name" value="PLPDE_III_AR"/>
    <property type="match status" value="1"/>
</dbReference>
<evidence type="ECO:0000256" key="1">
    <source>
        <dbReference type="ARBA" id="ARBA00001933"/>
    </source>
</evidence>
<dbReference type="InterPro" id="IPR029066">
    <property type="entry name" value="PLP-binding_barrel"/>
</dbReference>
<dbReference type="Proteomes" id="UP000182762">
    <property type="component" value="Unassembled WGS sequence"/>
</dbReference>
<dbReference type="SUPFAM" id="SSF51419">
    <property type="entry name" value="PLP-binding barrel"/>
    <property type="match status" value="1"/>
</dbReference>
<dbReference type="InterPro" id="IPR001608">
    <property type="entry name" value="Ala_racemase_N"/>
</dbReference>
<dbReference type="SMART" id="SM01005">
    <property type="entry name" value="Ala_racemase_C"/>
    <property type="match status" value="1"/>
</dbReference>
<keyword evidence="2" id="KW-0663">Pyridoxal phosphate</keyword>
<gene>
    <name evidence="5" type="ORF">SAMN02745910_05133</name>
</gene>
<evidence type="ECO:0000313" key="6">
    <source>
        <dbReference type="Proteomes" id="UP000182762"/>
    </source>
</evidence>
<dbReference type="Pfam" id="PF01168">
    <property type="entry name" value="Ala_racemase_N"/>
    <property type="match status" value="1"/>
</dbReference>
<dbReference type="InterPro" id="IPR011079">
    <property type="entry name" value="Ala_racemase_C"/>
</dbReference>
<dbReference type="Gene3D" id="2.40.37.10">
    <property type="entry name" value="Lyase, Ornithine Decarboxylase, Chain A, domain 1"/>
    <property type="match status" value="1"/>
</dbReference>
<comment type="caution">
    <text evidence="5">The sequence shown here is derived from an EMBL/GenBank/DDBJ whole genome shotgun (WGS) entry which is preliminary data.</text>
</comment>
<dbReference type="InterPro" id="IPR009006">
    <property type="entry name" value="Ala_racemase/Decarboxylase_C"/>
</dbReference>
<dbReference type="NCBIfam" id="TIGR00492">
    <property type="entry name" value="alr"/>
    <property type="match status" value="1"/>
</dbReference>
<protein>
    <submittedName>
        <fullName evidence="5">Alanine racemase</fullName>
    </submittedName>
</protein>